<evidence type="ECO:0000256" key="1">
    <source>
        <dbReference type="SAM" id="MobiDB-lite"/>
    </source>
</evidence>
<name>A0A518EVP5_9BACT</name>
<dbReference type="InterPro" id="IPR010869">
    <property type="entry name" value="DUF1501"/>
</dbReference>
<evidence type="ECO:0000313" key="2">
    <source>
        <dbReference type="EMBL" id="QDV08128.1"/>
    </source>
</evidence>
<dbReference type="RefSeq" id="WP_145200248.1">
    <property type="nucleotide sequence ID" value="NZ_CP036434.1"/>
</dbReference>
<dbReference type="OrthoDB" id="127333at2"/>
<evidence type="ECO:0008006" key="4">
    <source>
        <dbReference type="Google" id="ProtNLM"/>
    </source>
</evidence>
<dbReference type="EMBL" id="CP036434">
    <property type="protein sequence ID" value="QDV08128.1"/>
    <property type="molecule type" value="Genomic_DNA"/>
</dbReference>
<dbReference type="PANTHER" id="PTHR43737">
    <property type="entry name" value="BLL7424 PROTEIN"/>
    <property type="match status" value="1"/>
</dbReference>
<dbReference type="SUPFAM" id="SSF53649">
    <property type="entry name" value="Alkaline phosphatase-like"/>
    <property type="match status" value="1"/>
</dbReference>
<protein>
    <recommendedName>
        <fullName evidence="4">Sulfatase</fullName>
    </recommendedName>
</protein>
<dbReference type="Gene3D" id="3.40.720.10">
    <property type="entry name" value="Alkaline Phosphatase, subunit A"/>
    <property type="match status" value="1"/>
</dbReference>
<dbReference type="InterPro" id="IPR006311">
    <property type="entry name" value="TAT_signal"/>
</dbReference>
<dbReference type="AlphaFoldDB" id="A0A518EVP5"/>
<dbReference type="PROSITE" id="PS51318">
    <property type="entry name" value="TAT"/>
    <property type="match status" value="1"/>
</dbReference>
<organism evidence="2 3">
    <name type="scientific">Saltatorellus ferox</name>
    <dbReference type="NCBI Taxonomy" id="2528018"/>
    <lineage>
        <taxon>Bacteria</taxon>
        <taxon>Pseudomonadati</taxon>
        <taxon>Planctomycetota</taxon>
        <taxon>Planctomycetia</taxon>
        <taxon>Planctomycetia incertae sedis</taxon>
        <taxon>Saltatorellus</taxon>
    </lineage>
</organism>
<reference evidence="2 3" key="1">
    <citation type="submission" date="2019-02" db="EMBL/GenBank/DDBJ databases">
        <title>Deep-cultivation of Planctomycetes and their phenomic and genomic characterization uncovers novel biology.</title>
        <authorList>
            <person name="Wiegand S."/>
            <person name="Jogler M."/>
            <person name="Boedeker C."/>
            <person name="Pinto D."/>
            <person name="Vollmers J."/>
            <person name="Rivas-Marin E."/>
            <person name="Kohn T."/>
            <person name="Peeters S.H."/>
            <person name="Heuer A."/>
            <person name="Rast P."/>
            <person name="Oberbeckmann S."/>
            <person name="Bunk B."/>
            <person name="Jeske O."/>
            <person name="Meyerdierks A."/>
            <person name="Storesund J.E."/>
            <person name="Kallscheuer N."/>
            <person name="Luecker S."/>
            <person name="Lage O.M."/>
            <person name="Pohl T."/>
            <person name="Merkel B.J."/>
            <person name="Hornburger P."/>
            <person name="Mueller R.-W."/>
            <person name="Bruemmer F."/>
            <person name="Labrenz M."/>
            <person name="Spormann A.M."/>
            <person name="Op den Camp H."/>
            <person name="Overmann J."/>
            <person name="Amann R."/>
            <person name="Jetten M.S.M."/>
            <person name="Mascher T."/>
            <person name="Medema M.H."/>
            <person name="Devos D.P."/>
            <person name="Kaster A.-K."/>
            <person name="Ovreas L."/>
            <person name="Rohde M."/>
            <person name="Galperin M.Y."/>
            <person name="Jogler C."/>
        </authorList>
    </citation>
    <scope>NUCLEOTIDE SEQUENCE [LARGE SCALE GENOMIC DNA]</scope>
    <source>
        <strain evidence="2 3">Poly30</strain>
    </source>
</reference>
<dbReference type="PANTHER" id="PTHR43737:SF1">
    <property type="entry name" value="DUF1501 DOMAIN-CONTAINING PROTEIN"/>
    <property type="match status" value="1"/>
</dbReference>
<feature type="region of interest" description="Disordered" evidence="1">
    <location>
        <begin position="387"/>
        <end position="410"/>
    </location>
</feature>
<gene>
    <name evidence="2" type="ORF">Poly30_36640</name>
</gene>
<feature type="compositionally biased region" description="Basic and acidic residues" evidence="1">
    <location>
        <begin position="400"/>
        <end position="409"/>
    </location>
</feature>
<evidence type="ECO:0000313" key="3">
    <source>
        <dbReference type="Proteomes" id="UP000320390"/>
    </source>
</evidence>
<dbReference type="InterPro" id="IPR017850">
    <property type="entry name" value="Alkaline_phosphatase_core_sf"/>
</dbReference>
<dbReference type="Pfam" id="PF07394">
    <property type="entry name" value="DUF1501"/>
    <property type="match status" value="1"/>
</dbReference>
<dbReference type="Proteomes" id="UP000320390">
    <property type="component" value="Chromosome"/>
</dbReference>
<accession>A0A518EVP5</accession>
<proteinExistence type="predicted"/>
<sequence length="486" mass="53124">MEPNKNPRRPASRREFLIRSAGGFGAVAAAVLWPELAGASSRAATRTEHPLTPKPPHFKARATNVIFLYMDGGPGQMDTFDPKPELERWVDRPLPIDAPATQFNDIGTVMPSPWKFRPGGNSGLPISDLFPKLREQADKLCVIRSMTSKFPEHTAANYFLHTGHNPAGRPSMGAWCSYGLGSMADDLPGYVIVDGGLMPPGGIECYGSGFLSPSFQGSIFRGQGSPVAHARGRHTGTEREALRRRLLETLEPSSDQGLDPAIEAALDNYELGFKMQAAVPELGKLSGESDATRTLYGLDSEFEATRSFGRQCLLARRLIEKGVRFVQVPMVDVGYDRWDQHKDLIKGHTDNARAVDEPIAGLLADLESRGLLETTLVVFAGEFGRTPMAQGRNEAPEGQPDSRGRDHNPHGFSVWMAGGGVKGGMAHGSTDEFGYFAIEDPLEIHDLHATMLHLLGLDHTKLTYRFDGREMRLTDVHGRVIHPAIA</sequence>
<keyword evidence="3" id="KW-1185">Reference proteome</keyword>